<sequence length="140" mass="15865">MRHNIFCTPPPHKLATFHHQESFAFLGSVYDYIRSTELSWGEMLRIAVGMARGLSHLHTELPHTAFQEGKPSIAHRDFKSRNVLLKSDLTACISDMGLAIILESGKCIGDAHLQVLPYIRNFFLDKKGLLWWGDACNSRD</sequence>
<keyword evidence="6" id="KW-0812">Transmembrane</keyword>
<dbReference type="GO" id="GO:0005524">
    <property type="term" value="F:ATP binding"/>
    <property type="evidence" value="ECO:0007669"/>
    <property type="project" value="UniProtKB-KW"/>
</dbReference>
<evidence type="ECO:0000256" key="3">
    <source>
        <dbReference type="ARBA" id="ARBA00012401"/>
    </source>
</evidence>
<proteinExistence type="inferred from homology"/>
<feature type="domain" description="Protein kinase" evidence="14">
    <location>
        <begin position="1"/>
        <end position="140"/>
    </location>
</feature>
<evidence type="ECO:0000256" key="6">
    <source>
        <dbReference type="ARBA" id="ARBA00022692"/>
    </source>
</evidence>
<keyword evidence="16" id="KW-1185">Reference proteome</keyword>
<evidence type="ECO:0000256" key="5">
    <source>
        <dbReference type="ARBA" id="ARBA00022679"/>
    </source>
</evidence>
<accession>A0A3P7MIS1</accession>
<keyword evidence="13" id="KW-0675">Receptor</keyword>
<evidence type="ECO:0000313" key="15">
    <source>
        <dbReference type="EMBL" id="VDN23533.1"/>
    </source>
</evidence>
<protein>
    <recommendedName>
        <fullName evidence="3">receptor protein serine/threonine kinase</fullName>
        <ecNumber evidence="3">2.7.11.30</ecNumber>
    </recommendedName>
</protein>
<dbReference type="PANTHER" id="PTHR23255">
    <property type="entry name" value="TRANSFORMING GROWTH FACTOR-BETA RECEPTOR TYPE I AND II"/>
    <property type="match status" value="1"/>
</dbReference>
<evidence type="ECO:0000256" key="12">
    <source>
        <dbReference type="ARBA" id="ARBA00023136"/>
    </source>
</evidence>
<dbReference type="InterPro" id="IPR000333">
    <property type="entry name" value="TGFB_receptor"/>
</dbReference>
<comment type="subcellular location">
    <subcellularLocation>
        <location evidence="1">Membrane</location>
        <topology evidence="1">Single-pass type I membrane protein</topology>
    </subcellularLocation>
</comment>
<dbReference type="PROSITE" id="PS00108">
    <property type="entry name" value="PROTEIN_KINASE_ST"/>
    <property type="match status" value="1"/>
</dbReference>
<evidence type="ECO:0000256" key="9">
    <source>
        <dbReference type="ARBA" id="ARBA00022777"/>
    </source>
</evidence>
<dbReference type="InterPro" id="IPR011009">
    <property type="entry name" value="Kinase-like_dom_sf"/>
</dbReference>
<dbReference type="EMBL" id="UYRU01073511">
    <property type="protein sequence ID" value="VDN23533.1"/>
    <property type="molecule type" value="Genomic_DNA"/>
</dbReference>
<keyword evidence="4" id="KW-0723">Serine/threonine-protein kinase</keyword>
<dbReference type="AlphaFoldDB" id="A0A3P7MIS1"/>
<dbReference type="InterPro" id="IPR008271">
    <property type="entry name" value="Ser/Thr_kinase_AS"/>
</dbReference>
<dbReference type="Gene3D" id="1.10.510.10">
    <property type="entry name" value="Transferase(Phosphotransferase) domain 1"/>
    <property type="match status" value="1"/>
</dbReference>
<evidence type="ECO:0000256" key="10">
    <source>
        <dbReference type="ARBA" id="ARBA00022840"/>
    </source>
</evidence>
<dbReference type="PROSITE" id="PS50011">
    <property type="entry name" value="PROTEIN_KINASE_DOM"/>
    <property type="match status" value="1"/>
</dbReference>
<dbReference type="PANTHER" id="PTHR23255:SF98">
    <property type="entry name" value="SERINE_THREONINE-PROTEIN KINASE RECEPTOR"/>
    <property type="match status" value="1"/>
</dbReference>
<name>A0A3P7MIS1_DIBLA</name>
<dbReference type="Pfam" id="PF07714">
    <property type="entry name" value="PK_Tyr_Ser-Thr"/>
    <property type="match status" value="1"/>
</dbReference>
<dbReference type="GO" id="GO:0071363">
    <property type="term" value="P:cellular response to growth factor stimulus"/>
    <property type="evidence" value="ECO:0007669"/>
    <property type="project" value="TreeGrafter"/>
</dbReference>
<evidence type="ECO:0000256" key="11">
    <source>
        <dbReference type="ARBA" id="ARBA00022989"/>
    </source>
</evidence>
<dbReference type="InterPro" id="IPR000719">
    <property type="entry name" value="Prot_kinase_dom"/>
</dbReference>
<evidence type="ECO:0000256" key="4">
    <source>
        <dbReference type="ARBA" id="ARBA00022527"/>
    </source>
</evidence>
<evidence type="ECO:0000256" key="8">
    <source>
        <dbReference type="ARBA" id="ARBA00022741"/>
    </source>
</evidence>
<keyword evidence="12" id="KW-0472">Membrane</keyword>
<dbReference type="Proteomes" id="UP000281553">
    <property type="component" value="Unassembled WGS sequence"/>
</dbReference>
<dbReference type="GO" id="GO:0048179">
    <property type="term" value="C:activin receptor complex"/>
    <property type="evidence" value="ECO:0007669"/>
    <property type="project" value="TreeGrafter"/>
</dbReference>
<evidence type="ECO:0000256" key="13">
    <source>
        <dbReference type="ARBA" id="ARBA00023170"/>
    </source>
</evidence>
<dbReference type="InterPro" id="IPR001245">
    <property type="entry name" value="Ser-Thr/Tyr_kinase_cat_dom"/>
</dbReference>
<dbReference type="GO" id="GO:0048185">
    <property type="term" value="F:activin binding"/>
    <property type="evidence" value="ECO:0007669"/>
    <property type="project" value="TreeGrafter"/>
</dbReference>
<keyword evidence="10" id="KW-0067">ATP-binding</keyword>
<evidence type="ECO:0000259" key="14">
    <source>
        <dbReference type="PROSITE" id="PS50011"/>
    </source>
</evidence>
<gene>
    <name evidence="15" type="ORF">DILT_LOCUS14272</name>
</gene>
<keyword evidence="8" id="KW-0547">Nucleotide-binding</keyword>
<evidence type="ECO:0000313" key="16">
    <source>
        <dbReference type="Proteomes" id="UP000281553"/>
    </source>
</evidence>
<dbReference type="OrthoDB" id="6283679at2759"/>
<dbReference type="GO" id="GO:0017002">
    <property type="term" value="F:activin receptor activity"/>
    <property type="evidence" value="ECO:0007669"/>
    <property type="project" value="TreeGrafter"/>
</dbReference>
<evidence type="ECO:0000256" key="1">
    <source>
        <dbReference type="ARBA" id="ARBA00004479"/>
    </source>
</evidence>
<reference evidence="15 16" key="1">
    <citation type="submission" date="2018-11" db="EMBL/GenBank/DDBJ databases">
        <authorList>
            <consortium name="Pathogen Informatics"/>
        </authorList>
    </citation>
    <scope>NUCLEOTIDE SEQUENCE [LARGE SCALE GENOMIC DNA]</scope>
</reference>
<evidence type="ECO:0000256" key="7">
    <source>
        <dbReference type="ARBA" id="ARBA00022729"/>
    </source>
</evidence>
<keyword evidence="7" id="KW-0732">Signal</keyword>
<comment type="similarity">
    <text evidence="2">Belongs to the protein kinase superfamily. TKL Ser/Thr protein kinase family. TGFB receptor subfamily.</text>
</comment>
<keyword evidence="9" id="KW-0418">Kinase</keyword>
<organism evidence="15 16">
    <name type="scientific">Dibothriocephalus latus</name>
    <name type="common">Fish tapeworm</name>
    <name type="synonym">Diphyllobothrium latum</name>
    <dbReference type="NCBI Taxonomy" id="60516"/>
    <lineage>
        <taxon>Eukaryota</taxon>
        <taxon>Metazoa</taxon>
        <taxon>Spiralia</taxon>
        <taxon>Lophotrochozoa</taxon>
        <taxon>Platyhelminthes</taxon>
        <taxon>Cestoda</taxon>
        <taxon>Eucestoda</taxon>
        <taxon>Diphyllobothriidea</taxon>
        <taxon>Diphyllobothriidae</taxon>
        <taxon>Dibothriocephalus</taxon>
    </lineage>
</organism>
<dbReference type="SUPFAM" id="SSF56112">
    <property type="entry name" value="Protein kinase-like (PK-like)"/>
    <property type="match status" value="1"/>
</dbReference>
<keyword evidence="5" id="KW-0808">Transferase</keyword>
<evidence type="ECO:0000256" key="2">
    <source>
        <dbReference type="ARBA" id="ARBA00009605"/>
    </source>
</evidence>
<dbReference type="EC" id="2.7.11.30" evidence="3"/>
<keyword evidence="11" id="KW-1133">Transmembrane helix</keyword>